<evidence type="ECO:0000313" key="2">
    <source>
        <dbReference type="Proteomes" id="UP001597393"/>
    </source>
</evidence>
<protein>
    <recommendedName>
        <fullName evidence="3">Zinc finger CHC2-type domain-containing protein</fullName>
    </recommendedName>
</protein>
<proteinExistence type="predicted"/>
<dbReference type="Gene3D" id="3.90.580.10">
    <property type="entry name" value="Zinc finger, CHC2-type domain"/>
    <property type="match status" value="1"/>
</dbReference>
<name>A0ABW5NII2_9SPHI</name>
<accession>A0ABW5NII2</accession>
<evidence type="ECO:0000313" key="1">
    <source>
        <dbReference type="EMBL" id="MFD2598720.1"/>
    </source>
</evidence>
<dbReference type="InterPro" id="IPR036977">
    <property type="entry name" value="DNA_primase_Znf_CHC2"/>
</dbReference>
<comment type="caution">
    <text evidence="1">The sequence shown here is derived from an EMBL/GenBank/DDBJ whole genome shotgun (WGS) entry which is preliminary data.</text>
</comment>
<reference evidence="2" key="1">
    <citation type="journal article" date="2019" name="Int. J. Syst. Evol. Microbiol.">
        <title>The Global Catalogue of Microorganisms (GCM) 10K type strain sequencing project: providing services to taxonomists for standard genome sequencing and annotation.</title>
        <authorList>
            <consortium name="The Broad Institute Genomics Platform"/>
            <consortium name="The Broad Institute Genome Sequencing Center for Infectious Disease"/>
            <person name="Wu L."/>
            <person name="Ma J."/>
        </authorList>
    </citation>
    <scope>NUCLEOTIDE SEQUENCE [LARGE SCALE GENOMIC DNA]</scope>
    <source>
        <strain evidence="2">KCTC 42248</strain>
    </source>
</reference>
<dbReference type="SUPFAM" id="SSF57783">
    <property type="entry name" value="Zinc beta-ribbon"/>
    <property type="match status" value="1"/>
</dbReference>
<gene>
    <name evidence="1" type="ORF">ACFSQ3_07120</name>
</gene>
<dbReference type="Proteomes" id="UP001597393">
    <property type="component" value="Unassembled WGS sequence"/>
</dbReference>
<dbReference type="RefSeq" id="WP_380868849.1">
    <property type="nucleotide sequence ID" value="NZ_JBHUMA010000006.1"/>
</dbReference>
<sequence>MDCKQAKQISMLDILNRQGFRASYTKNNKGVIYHWFISPFRPTETIASFSYNSRLNTFYDYGNGLSGTVVDYICAYYQFDIPKTLNFLREIDFSFSQHSNLNIISAEKKENKRTYNIKSIKSVAHPALVNYLARRKISKSLCKKYLLEIEYEIYGRSFFGVAFQNDSKGYEISYEYRKQNTGEFTRVKTCLICIRYDIIFNGKH</sequence>
<dbReference type="EMBL" id="JBHUMA010000006">
    <property type="protein sequence ID" value="MFD2598720.1"/>
    <property type="molecule type" value="Genomic_DNA"/>
</dbReference>
<organism evidence="1 2">
    <name type="scientific">Sphingobacterium corticis</name>
    <dbReference type="NCBI Taxonomy" id="1812823"/>
    <lineage>
        <taxon>Bacteria</taxon>
        <taxon>Pseudomonadati</taxon>
        <taxon>Bacteroidota</taxon>
        <taxon>Sphingobacteriia</taxon>
        <taxon>Sphingobacteriales</taxon>
        <taxon>Sphingobacteriaceae</taxon>
        <taxon>Sphingobacterium</taxon>
    </lineage>
</organism>
<keyword evidence="2" id="KW-1185">Reference proteome</keyword>
<evidence type="ECO:0008006" key="3">
    <source>
        <dbReference type="Google" id="ProtNLM"/>
    </source>
</evidence>